<reference evidence="1" key="1">
    <citation type="submission" date="2022-07" db="EMBL/GenBank/DDBJ databases">
        <title>Genome Sequence of Leucocoprinus birnbaumii.</title>
        <authorList>
            <person name="Buettner E."/>
        </authorList>
    </citation>
    <scope>NUCLEOTIDE SEQUENCE</scope>
    <source>
        <strain evidence="1">VT141</strain>
    </source>
</reference>
<gene>
    <name evidence="1" type="ORF">NP233_g12739</name>
</gene>
<evidence type="ECO:0000313" key="1">
    <source>
        <dbReference type="EMBL" id="KAJ3553030.1"/>
    </source>
</evidence>
<dbReference type="Proteomes" id="UP001213000">
    <property type="component" value="Unassembled WGS sequence"/>
</dbReference>
<evidence type="ECO:0008006" key="3">
    <source>
        <dbReference type="Google" id="ProtNLM"/>
    </source>
</evidence>
<dbReference type="Gene3D" id="3.80.10.10">
    <property type="entry name" value="Ribonuclease Inhibitor"/>
    <property type="match status" value="1"/>
</dbReference>
<evidence type="ECO:0000313" key="2">
    <source>
        <dbReference type="Proteomes" id="UP001213000"/>
    </source>
</evidence>
<dbReference type="InterPro" id="IPR032675">
    <property type="entry name" value="LRR_dom_sf"/>
</dbReference>
<organism evidence="1 2">
    <name type="scientific">Leucocoprinus birnbaumii</name>
    <dbReference type="NCBI Taxonomy" id="56174"/>
    <lineage>
        <taxon>Eukaryota</taxon>
        <taxon>Fungi</taxon>
        <taxon>Dikarya</taxon>
        <taxon>Basidiomycota</taxon>
        <taxon>Agaricomycotina</taxon>
        <taxon>Agaricomycetes</taxon>
        <taxon>Agaricomycetidae</taxon>
        <taxon>Agaricales</taxon>
        <taxon>Agaricineae</taxon>
        <taxon>Agaricaceae</taxon>
        <taxon>Leucocoprinus</taxon>
    </lineage>
</organism>
<name>A0AAD5VDV7_9AGAR</name>
<keyword evidence="2" id="KW-1185">Reference proteome</keyword>
<sequence length="430" mass="49002">MTQCTCSFCSKCGQLTITHTCPSTPANVNSSTDKATILKYKISQIEQLTERLQVELAAWRMQLNQEQSAIAELPSEIHSTIFQLACSSSLTSSTADGIRHRYPILVLSSVSACWRQVALEMPGLWRHLRVRLLEDGKPPSLANLKSLMRLSYQRSNLQPLNLEVRTGGYHVVSRYSPEYNLTKADDAVFVNYPKKIQTLTLEVLGYYWTPYVSKVGPQLNKLRLRWEKPLEDYLYQKPDFKKIPWLTHITILEIGGLTSADAFELLWRCISLVEFRYYDPNSQGKLHHEPAAPVTLRSLKRLELDGVDVENRALRDLQKKMRVPSLERFSWIISRSTSISTYSISNLCRKLQDILGLASASLQEVEICFPFLRLPETQELLTIVAKLEPNVHTLSLAVDKEGSAMLVNLRIHCNFSKLTQCDQRPYASEP</sequence>
<proteinExistence type="predicted"/>
<protein>
    <recommendedName>
        <fullName evidence="3">F-box domain-containing protein</fullName>
    </recommendedName>
</protein>
<dbReference type="AlphaFoldDB" id="A0AAD5VDV7"/>
<accession>A0AAD5VDV7</accession>
<comment type="caution">
    <text evidence="1">The sequence shown here is derived from an EMBL/GenBank/DDBJ whole genome shotgun (WGS) entry which is preliminary data.</text>
</comment>
<dbReference type="EMBL" id="JANIEX010001969">
    <property type="protein sequence ID" value="KAJ3553030.1"/>
    <property type="molecule type" value="Genomic_DNA"/>
</dbReference>